<reference evidence="3 4" key="1">
    <citation type="submission" date="2019-04" db="EMBL/GenBank/DDBJ databases">
        <title>Draft genome sequences of Streptomyces avermitilis ATCC 31267.</title>
        <authorList>
            <person name="Komaki H."/>
            <person name="Tamura T."/>
            <person name="Hosoyama A."/>
        </authorList>
    </citation>
    <scope>NUCLEOTIDE SEQUENCE [LARGE SCALE GENOMIC DNA]</scope>
    <source>
        <strain evidence="3 4">ATCC 31267</strain>
    </source>
</reference>
<organism evidence="2 5">
    <name type="scientific">Streptomyces avermitilis</name>
    <dbReference type="NCBI Taxonomy" id="33903"/>
    <lineage>
        <taxon>Bacteria</taxon>
        <taxon>Bacillati</taxon>
        <taxon>Actinomycetota</taxon>
        <taxon>Actinomycetes</taxon>
        <taxon>Kitasatosporales</taxon>
        <taxon>Streptomycetaceae</taxon>
        <taxon>Streptomyces</taxon>
    </lineage>
</organism>
<evidence type="ECO:0000256" key="1">
    <source>
        <dbReference type="SAM" id="MobiDB-lite"/>
    </source>
</evidence>
<dbReference type="EMBL" id="BJHY01000001">
    <property type="protein sequence ID" value="GDY74920.1"/>
    <property type="molecule type" value="Genomic_DNA"/>
</dbReference>
<dbReference type="EMBL" id="BJHX01000001">
    <property type="protein sequence ID" value="GDY64889.1"/>
    <property type="molecule type" value="Genomic_DNA"/>
</dbReference>
<feature type="compositionally biased region" description="Low complexity" evidence="1">
    <location>
        <begin position="58"/>
        <end position="70"/>
    </location>
</feature>
<dbReference type="Proteomes" id="UP000302139">
    <property type="component" value="Unassembled WGS sequence"/>
</dbReference>
<dbReference type="AlphaFoldDB" id="A0A4D4M160"/>
<evidence type="ECO:0000313" key="2">
    <source>
        <dbReference type="EMBL" id="GDY64889.1"/>
    </source>
</evidence>
<name>A0A4D4M160_STRAX</name>
<gene>
    <name evidence="2" type="ORF">SAV14893_042820</name>
    <name evidence="3" type="ORF">SAV31267_044050</name>
</gene>
<protein>
    <submittedName>
        <fullName evidence="2">Uncharacterized protein</fullName>
    </submittedName>
</protein>
<accession>A0A4D4M160</accession>
<sequence length="76" mass="6969">MSTTDTGKTTDPAAAGQPVDGGADGDLGEAGSQLSTAPVETAMPGSFGGPAHPVPSDGSPGPFARSSAGPAGSGGS</sequence>
<evidence type="ECO:0000313" key="4">
    <source>
        <dbReference type="Proteomes" id="UP000299211"/>
    </source>
</evidence>
<proteinExistence type="predicted"/>
<evidence type="ECO:0000313" key="3">
    <source>
        <dbReference type="EMBL" id="GDY74920.1"/>
    </source>
</evidence>
<evidence type="ECO:0000313" key="5">
    <source>
        <dbReference type="Proteomes" id="UP000302139"/>
    </source>
</evidence>
<comment type="caution">
    <text evidence="2">The sequence shown here is derived from an EMBL/GenBank/DDBJ whole genome shotgun (WGS) entry which is preliminary data.</text>
</comment>
<reference evidence="2 5" key="2">
    <citation type="submission" date="2019-04" db="EMBL/GenBank/DDBJ databases">
        <title>Draft genome sequences of Streptomyces avermitilis NBRC 14893.</title>
        <authorList>
            <person name="Komaki H."/>
            <person name="Tamura T."/>
            <person name="Hosoyama A."/>
        </authorList>
    </citation>
    <scope>NUCLEOTIDE SEQUENCE [LARGE SCALE GENOMIC DNA]</scope>
    <source>
        <strain evidence="2 5">NBRC 14893</strain>
    </source>
</reference>
<feature type="region of interest" description="Disordered" evidence="1">
    <location>
        <begin position="1"/>
        <end position="76"/>
    </location>
</feature>
<dbReference type="Proteomes" id="UP000299211">
    <property type="component" value="Unassembled WGS sequence"/>
</dbReference>